<gene>
    <name evidence="1" type="ORF">LQG66_25875</name>
</gene>
<sequence>MLILLVLSCLALLAGTLRIAKANETILRLRAGHDVDVALNAPAELLLARISFLLDHDRTDEVRPYLEALDRQDGGRLAAIAHFDLANSRLRQAFDLITASKLDSAGPFVVLSRDAYRRALTLAPDDWDAKFNFDVASRLIRDFPAFERTSGDDIKADRNKIWTDIPGKPQGLP</sequence>
<proteinExistence type="predicted"/>
<name>A0ABY3RM84_9BRAD</name>
<protein>
    <submittedName>
        <fullName evidence="1">MxaK protein</fullName>
    </submittedName>
</protein>
<accession>A0ABY3RM84</accession>
<evidence type="ECO:0000313" key="2">
    <source>
        <dbReference type="Proteomes" id="UP001431010"/>
    </source>
</evidence>
<evidence type="ECO:0000313" key="1">
    <source>
        <dbReference type="EMBL" id="UFZ08496.1"/>
    </source>
</evidence>
<keyword evidence="2" id="KW-1185">Reference proteome</keyword>
<dbReference type="EMBL" id="CP088156">
    <property type="protein sequence ID" value="UFZ08496.1"/>
    <property type="molecule type" value="Genomic_DNA"/>
</dbReference>
<dbReference type="RefSeq" id="WP_231327940.1">
    <property type="nucleotide sequence ID" value="NZ_CP088156.1"/>
</dbReference>
<reference evidence="1" key="1">
    <citation type="journal article" date="2024" name="Antonie Van Leeuwenhoek">
        <title>Bradyrhizobium ontarionense sp. nov., a novel bacterial symbiont isolated from Aeschynomene indica (Indian jointvetch), harbours photosynthesis, nitrogen fixation and nitrous oxide (N2O) reductase genes.</title>
        <authorList>
            <person name="Bromfield E.S.P."/>
            <person name="Cloutier S."/>
        </authorList>
    </citation>
    <scope>NUCLEOTIDE SEQUENCE</scope>
    <source>
        <strain evidence="1">A19</strain>
    </source>
</reference>
<dbReference type="Proteomes" id="UP001431010">
    <property type="component" value="Chromosome"/>
</dbReference>
<organism evidence="1 2">
    <name type="scientific">Bradyrhizobium ontarionense</name>
    <dbReference type="NCBI Taxonomy" id="2898149"/>
    <lineage>
        <taxon>Bacteria</taxon>
        <taxon>Pseudomonadati</taxon>
        <taxon>Pseudomonadota</taxon>
        <taxon>Alphaproteobacteria</taxon>
        <taxon>Hyphomicrobiales</taxon>
        <taxon>Nitrobacteraceae</taxon>
        <taxon>Bradyrhizobium</taxon>
    </lineage>
</organism>